<name>A0A4D9EX24_9SAUR</name>
<dbReference type="EMBL" id="QXTE01000030">
    <property type="protein sequence ID" value="TFK11608.1"/>
    <property type="molecule type" value="Genomic_DNA"/>
</dbReference>
<gene>
    <name evidence="2" type="ORF">DR999_PMT05196</name>
</gene>
<keyword evidence="3" id="KW-1185">Reference proteome</keyword>
<proteinExistence type="predicted"/>
<reference evidence="2 3" key="2">
    <citation type="submission" date="2019-04" db="EMBL/GenBank/DDBJ databases">
        <title>The genome sequence of big-headed turtle.</title>
        <authorList>
            <person name="Gong S."/>
        </authorList>
    </citation>
    <scope>NUCLEOTIDE SEQUENCE [LARGE SCALE GENOMIC DNA]</scope>
    <source>
        <strain evidence="2">DO16091913</strain>
        <tissue evidence="2">Muscle</tissue>
    </source>
</reference>
<evidence type="ECO:0000313" key="3">
    <source>
        <dbReference type="Proteomes" id="UP000297703"/>
    </source>
</evidence>
<dbReference type="Proteomes" id="UP000297703">
    <property type="component" value="Unassembled WGS sequence"/>
</dbReference>
<comment type="caution">
    <text evidence="2">The sequence shown here is derived from an EMBL/GenBank/DDBJ whole genome shotgun (WGS) entry which is preliminary data.</text>
</comment>
<reference evidence="2 3" key="1">
    <citation type="submission" date="2019-04" db="EMBL/GenBank/DDBJ databases">
        <title>Draft genome of the big-headed turtle Platysternon megacephalum.</title>
        <authorList>
            <person name="Gong S."/>
        </authorList>
    </citation>
    <scope>NUCLEOTIDE SEQUENCE [LARGE SCALE GENOMIC DNA]</scope>
    <source>
        <strain evidence="2">DO16091913</strain>
        <tissue evidence="2">Muscle</tissue>
    </source>
</reference>
<feature type="region of interest" description="Disordered" evidence="1">
    <location>
        <begin position="86"/>
        <end position="109"/>
    </location>
</feature>
<accession>A0A4D9EX24</accession>
<keyword evidence="2" id="KW-0675">Receptor</keyword>
<evidence type="ECO:0000256" key="1">
    <source>
        <dbReference type="SAM" id="MobiDB-lite"/>
    </source>
</evidence>
<dbReference type="AlphaFoldDB" id="A0A4D9EX24"/>
<evidence type="ECO:0000313" key="2">
    <source>
        <dbReference type="EMBL" id="TFK11608.1"/>
    </source>
</evidence>
<organism evidence="2 3">
    <name type="scientific">Platysternon megacephalum</name>
    <name type="common">big-headed turtle</name>
    <dbReference type="NCBI Taxonomy" id="55544"/>
    <lineage>
        <taxon>Eukaryota</taxon>
        <taxon>Metazoa</taxon>
        <taxon>Chordata</taxon>
        <taxon>Craniata</taxon>
        <taxon>Vertebrata</taxon>
        <taxon>Euteleostomi</taxon>
        <taxon>Archelosauria</taxon>
        <taxon>Testudinata</taxon>
        <taxon>Testudines</taxon>
        <taxon>Cryptodira</taxon>
        <taxon>Durocryptodira</taxon>
        <taxon>Testudinoidea</taxon>
        <taxon>Platysternidae</taxon>
        <taxon>Platysternon</taxon>
    </lineage>
</organism>
<protein>
    <submittedName>
        <fullName evidence="2">Endothelial protein C receptor</fullName>
    </submittedName>
</protein>
<sequence>MQTGMKKDLFSYCSRKSALFSDSTQSQRQLGDNNSFLQPQTLSQMKQLHHLNKSKNLEKSMHIHLFLQYFTERGLQCRYNGRGIKNNREQRQRRPQQKHYIFLQDRNIT</sequence>